<gene>
    <name evidence="1" type="ORF">K234311028_18860</name>
</gene>
<protein>
    <recommendedName>
        <fullName evidence="3">Transporter</fullName>
    </recommendedName>
</protein>
<evidence type="ECO:0000313" key="2">
    <source>
        <dbReference type="Proteomes" id="UP001321763"/>
    </source>
</evidence>
<accession>A0ABC8EDU1</accession>
<dbReference type="Proteomes" id="UP001321763">
    <property type="component" value="Chromosome"/>
</dbReference>
<proteinExistence type="predicted"/>
<name>A0ABC8EDU1_CLOTA</name>
<reference evidence="1 2" key="1">
    <citation type="submission" date="2022-09" db="EMBL/GenBank/DDBJ databases">
        <title>complete genome sequences of Clostridium tetani str. KHSU-234311-028 isolated from soil.</title>
        <authorList>
            <person name="Sekizuka T."/>
            <person name="Shitada C."/>
            <person name="Takahashi M."/>
            <person name="Kuroda M."/>
        </authorList>
    </citation>
    <scope>NUCLEOTIDE SEQUENCE [LARGE SCALE GENOMIC DNA]</scope>
    <source>
        <strain evidence="1 2">KHSU-234311-028</strain>
    </source>
</reference>
<dbReference type="EMBL" id="AP026818">
    <property type="protein sequence ID" value="BDR81640.1"/>
    <property type="molecule type" value="Genomic_DNA"/>
</dbReference>
<dbReference type="AlphaFoldDB" id="A0ABC8EDU1"/>
<organism evidence="1 2">
    <name type="scientific">Clostridium tetani</name>
    <dbReference type="NCBI Taxonomy" id="1513"/>
    <lineage>
        <taxon>Bacteria</taxon>
        <taxon>Bacillati</taxon>
        <taxon>Bacillota</taxon>
        <taxon>Clostridia</taxon>
        <taxon>Eubacteriales</taxon>
        <taxon>Clostridiaceae</taxon>
        <taxon>Clostridium</taxon>
    </lineage>
</organism>
<evidence type="ECO:0008006" key="3">
    <source>
        <dbReference type="Google" id="ProtNLM"/>
    </source>
</evidence>
<sequence>MNKNFIIEQCRRLDIIHREESEEIKQENDSNCKWILVHNEGHKELIDKFEKLLKDTDVNDKKVARKWLKKNITKSNKIIKNLDEKYNKFANDEIMNDEDERIYNFNDGICCIAYTLLNIIDRRRYISKIK</sequence>
<evidence type="ECO:0000313" key="1">
    <source>
        <dbReference type="EMBL" id="BDR81640.1"/>
    </source>
</evidence>
<dbReference type="RefSeq" id="WP_023438865.1">
    <property type="nucleotide sequence ID" value="NZ_AP026818.1"/>
</dbReference>